<evidence type="ECO:0000313" key="2">
    <source>
        <dbReference type="Proteomes" id="UP000030364"/>
    </source>
</evidence>
<name>A0A0A2WQB4_THEFI</name>
<dbReference type="AlphaFoldDB" id="A0A0A2WQB4"/>
<protein>
    <recommendedName>
        <fullName evidence="3">Bioflim formation protein</fullName>
    </recommendedName>
</protein>
<accession>A0A0A2WQB4</accession>
<evidence type="ECO:0008006" key="3">
    <source>
        <dbReference type="Google" id="ProtNLM"/>
    </source>
</evidence>
<dbReference type="EMBL" id="JPSL02000040">
    <property type="protein sequence ID" value="KGQ22008.2"/>
    <property type="molecule type" value="Genomic_DNA"/>
</dbReference>
<dbReference type="OrthoDB" id="26023at2"/>
<keyword evidence="2" id="KW-1185">Reference proteome</keyword>
<dbReference type="STRING" id="276.THFILI_10040"/>
<reference evidence="1 2" key="1">
    <citation type="journal article" date="2015" name="Genome Announc.">
        <title>Draft Genome Sequence of the Thermophile Thermus filiformis ATCC 43280, Producer of Carotenoid-(Di)glucoside-Branched Fatty Acid (Di)esters and Source of Hyperthermostable Enzymes of Biotechnological Interest.</title>
        <authorList>
            <person name="Mandelli F."/>
            <person name="Oliveira Ramires B."/>
            <person name="Couger M.B."/>
            <person name="Paixao D.A."/>
            <person name="Camilo C.M."/>
            <person name="Polikarpov I."/>
            <person name="Prade R."/>
            <person name="Riano-Pachon D.M."/>
            <person name="Squina F.M."/>
        </authorList>
    </citation>
    <scope>NUCLEOTIDE SEQUENCE [LARGE SCALE GENOMIC DNA]</scope>
    <source>
        <strain evidence="1 2">ATCC 43280</strain>
    </source>
</reference>
<sequence length="144" mass="14703">MRKWVFLLVLALGLAWGQRLEVGLGSPYGLSLGVRLGLVPFLLEGRGYAALGYGDGAVLGGGADFLLKVPLTDLYLGLGGFWGTGNAWALGGTGQGGVRAVLGTWLNLGLPLLPVGFFAELHPSYFPDTGGLGLGGAVGVSLGF</sequence>
<dbReference type="Proteomes" id="UP000030364">
    <property type="component" value="Unassembled WGS sequence"/>
</dbReference>
<evidence type="ECO:0000313" key="1">
    <source>
        <dbReference type="EMBL" id="KGQ22008.2"/>
    </source>
</evidence>
<proteinExistence type="predicted"/>
<organism evidence="1 2">
    <name type="scientific">Thermus filiformis</name>
    <dbReference type="NCBI Taxonomy" id="276"/>
    <lineage>
        <taxon>Bacteria</taxon>
        <taxon>Thermotogati</taxon>
        <taxon>Deinococcota</taxon>
        <taxon>Deinococci</taxon>
        <taxon>Thermales</taxon>
        <taxon>Thermaceae</taxon>
        <taxon>Thermus</taxon>
    </lineage>
</organism>
<dbReference type="RefSeq" id="WP_038064002.1">
    <property type="nucleotide sequence ID" value="NZ_JPSL02000040.1"/>
</dbReference>
<comment type="caution">
    <text evidence="1">The sequence shown here is derived from an EMBL/GenBank/DDBJ whole genome shotgun (WGS) entry which is preliminary data.</text>
</comment>
<gene>
    <name evidence="1" type="ORF">THFILI_10040</name>
</gene>